<dbReference type="Proteomes" id="UP000036168">
    <property type="component" value="Unassembled WGS sequence"/>
</dbReference>
<evidence type="ECO:0000256" key="6">
    <source>
        <dbReference type="ARBA" id="ARBA00022801"/>
    </source>
</evidence>
<comment type="caution">
    <text evidence="14">The sequence shown here is derived from an EMBL/GenBank/DDBJ whole genome shotgun (WGS) entry which is preliminary data.</text>
</comment>
<comment type="similarity">
    <text evidence="1 9 10">Belongs to the peptidase S8 family.</text>
</comment>
<dbReference type="Gene3D" id="3.50.30.30">
    <property type="match status" value="1"/>
</dbReference>
<dbReference type="GO" id="GO:0006508">
    <property type="term" value="P:proteolysis"/>
    <property type="evidence" value="ECO:0007669"/>
    <property type="project" value="UniProtKB-KW"/>
</dbReference>
<dbReference type="Pfam" id="PF00082">
    <property type="entry name" value="Peptidase_S8"/>
    <property type="match status" value="1"/>
</dbReference>
<dbReference type="CDD" id="cd07474">
    <property type="entry name" value="Peptidases_S8_subtilisin_Vpr-like"/>
    <property type="match status" value="1"/>
</dbReference>
<evidence type="ECO:0000313" key="17">
    <source>
        <dbReference type="Proteomes" id="UP001341297"/>
    </source>
</evidence>
<dbReference type="InterPro" id="IPR022398">
    <property type="entry name" value="Peptidase_S8_His-AS"/>
</dbReference>
<dbReference type="PROSITE" id="PS00136">
    <property type="entry name" value="SUBTILASE_ASP"/>
    <property type="match status" value="1"/>
</dbReference>
<keyword evidence="17" id="KW-1185">Reference proteome</keyword>
<dbReference type="STRING" id="1664069.BGLY_4424"/>
<accession>A0A0T6BK44</accession>
<reference evidence="14" key="2">
    <citation type="submission" date="2015-10" db="EMBL/GenBank/DDBJ databases">
        <authorList>
            <person name="Gilbert D.G."/>
        </authorList>
    </citation>
    <scope>NUCLEOTIDE SEQUENCE</scope>
    <source>
        <strain evidence="14">GO-13</strain>
    </source>
</reference>
<evidence type="ECO:0000256" key="10">
    <source>
        <dbReference type="RuleBase" id="RU003355"/>
    </source>
</evidence>
<name>A0A0T6BK44_9BACI</name>
<dbReference type="InterPro" id="IPR036852">
    <property type="entry name" value="Peptidase_S8/S53_dom_sf"/>
</dbReference>
<dbReference type="InterPro" id="IPR000209">
    <property type="entry name" value="Peptidase_S8/S53_dom"/>
</dbReference>
<evidence type="ECO:0000256" key="4">
    <source>
        <dbReference type="ARBA" id="ARBA00022670"/>
    </source>
</evidence>
<dbReference type="InterPro" id="IPR034213">
    <property type="entry name" value="S8_Vpr-like"/>
</dbReference>
<dbReference type="AlphaFoldDB" id="A0A0T6BK44"/>
<dbReference type="Pfam" id="PF02225">
    <property type="entry name" value="PA"/>
    <property type="match status" value="1"/>
</dbReference>
<dbReference type="InterPro" id="IPR003137">
    <property type="entry name" value="PA_domain"/>
</dbReference>
<keyword evidence="3" id="KW-0964">Secreted</keyword>
<dbReference type="PROSITE" id="PS00137">
    <property type="entry name" value="SUBTILASE_HIS"/>
    <property type="match status" value="1"/>
</dbReference>
<dbReference type="Pfam" id="PF05922">
    <property type="entry name" value="Inhibitor_I9"/>
    <property type="match status" value="1"/>
</dbReference>
<dbReference type="Gene3D" id="3.30.70.80">
    <property type="entry name" value="Peptidase S8 propeptide/proteinase inhibitor I9"/>
    <property type="match status" value="1"/>
</dbReference>
<reference evidence="14 16" key="1">
    <citation type="journal article" date="2015" name="Int. J. Syst. Evol. Microbiol.">
        <title>Bacillus glycinifermentans sp. nov., isolated from fermented soybean paste.</title>
        <authorList>
            <person name="Kim S.J."/>
            <person name="Dunlap C.A."/>
            <person name="Kwon S.W."/>
            <person name="Rooney A.P."/>
        </authorList>
    </citation>
    <scope>NUCLEOTIDE SEQUENCE [LARGE SCALE GENOMIC DNA]</scope>
    <source>
        <strain evidence="14 16">GO-13</strain>
    </source>
</reference>
<evidence type="ECO:0000313" key="15">
    <source>
        <dbReference type="EMBL" id="MEC0483870.1"/>
    </source>
</evidence>
<dbReference type="EMBL" id="JARRTL010000006">
    <property type="protein sequence ID" value="MEC0483870.1"/>
    <property type="molecule type" value="Genomic_DNA"/>
</dbReference>
<keyword evidence="2" id="KW-0134">Cell wall</keyword>
<feature type="domain" description="Peptidase S8/S53" evidence="11">
    <location>
        <begin position="180"/>
        <end position="586"/>
    </location>
</feature>
<dbReference type="PANTHER" id="PTHR43806">
    <property type="entry name" value="PEPTIDASE S8"/>
    <property type="match status" value="1"/>
</dbReference>
<evidence type="ECO:0000256" key="3">
    <source>
        <dbReference type="ARBA" id="ARBA00022525"/>
    </source>
</evidence>
<gene>
    <name evidence="14" type="ORF">AB447_206270</name>
    <name evidence="15" type="ORF">P8828_03260</name>
</gene>
<dbReference type="InterPro" id="IPR023828">
    <property type="entry name" value="Peptidase_S8_Ser-AS"/>
</dbReference>
<evidence type="ECO:0000256" key="8">
    <source>
        <dbReference type="PIRSR" id="PIRSR615500-1"/>
    </source>
</evidence>
<dbReference type="SUPFAM" id="SSF52025">
    <property type="entry name" value="PA domain"/>
    <property type="match status" value="1"/>
</dbReference>
<evidence type="ECO:0000256" key="9">
    <source>
        <dbReference type="PROSITE-ProRule" id="PRU01240"/>
    </source>
</evidence>
<keyword evidence="4 9" id="KW-0645">Protease</keyword>
<dbReference type="EMBL" id="LECW02000045">
    <property type="protein sequence ID" value="KRT90184.1"/>
    <property type="molecule type" value="Genomic_DNA"/>
</dbReference>
<feature type="active site" description="Charge relay system" evidence="8 9">
    <location>
        <position position="534"/>
    </location>
</feature>
<feature type="domain" description="PA" evidence="12">
    <location>
        <begin position="383"/>
        <end position="461"/>
    </location>
</feature>
<evidence type="ECO:0000259" key="12">
    <source>
        <dbReference type="Pfam" id="PF02225"/>
    </source>
</evidence>
<dbReference type="OrthoDB" id="9798386at2"/>
<dbReference type="RefSeq" id="WP_057957740.1">
    <property type="nucleotide sequence ID" value="NZ_CP023481.1"/>
</dbReference>
<keyword evidence="7 9" id="KW-0720">Serine protease</keyword>
<evidence type="ECO:0000259" key="13">
    <source>
        <dbReference type="Pfam" id="PF05922"/>
    </source>
</evidence>
<dbReference type="InterPro" id="IPR046450">
    <property type="entry name" value="PA_dom_sf"/>
</dbReference>
<reference evidence="15 17" key="3">
    <citation type="submission" date="2023-03" db="EMBL/GenBank/DDBJ databases">
        <title>Agriculturally important microbes genome sequencing.</title>
        <authorList>
            <person name="Dunlap C."/>
        </authorList>
    </citation>
    <scope>NUCLEOTIDE SEQUENCE [LARGE SCALE GENOMIC DNA]</scope>
    <source>
        <strain evidence="15 17">CBP-3203</strain>
    </source>
</reference>
<keyword evidence="5" id="KW-0732">Signal</keyword>
<dbReference type="PANTHER" id="PTHR43806:SF65">
    <property type="entry name" value="SERINE PROTEASE APRX"/>
    <property type="match status" value="1"/>
</dbReference>
<proteinExistence type="inferred from homology"/>
<dbReference type="GO" id="GO:0004252">
    <property type="term" value="F:serine-type endopeptidase activity"/>
    <property type="evidence" value="ECO:0007669"/>
    <property type="project" value="UniProtKB-UniRule"/>
</dbReference>
<dbReference type="Gene3D" id="3.40.50.200">
    <property type="entry name" value="Peptidase S8/S53 domain"/>
    <property type="match status" value="1"/>
</dbReference>
<evidence type="ECO:0000256" key="2">
    <source>
        <dbReference type="ARBA" id="ARBA00022512"/>
    </source>
</evidence>
<evidence type="ECO:0000313" key="14">
    <source>
        <dbReference type="EMBL" id="KRT90184.1"/>
    </source>
</evidence>
<evidence type="ECO:0000256" key="7">
    <source>
        <dbReference type="ARBA" id="ARBA00022825"/>
    </source>
</evidence>
<evidence type="ECO:0000256" key="1">
    <source>
        <dbReference type="ARBA" id="ARBA00011073"/>
    </source>
</evidence>
<dbReference type="SUPFAM" id="SSF52743">
    <property type="entry name" value="Subtilisin-like"/>
    <property type="match status" value="1"/>
</dbReference>
<dbReference type="CDD" id="cd02133">
    <property type="entry name" value="PA_C5a_like"/>
    <property type="match status" value="1"/>
</dbReference>
<feature type="active site" description="Charge relay system" evidence="8 9">
    <location>
        <position position="189"/>
    </location>
</feature>
<evidence type="ECO:0000256" key="5">
    <source>
        <dbReference type="ARBA" id="ARBA00022729"/>
    </source>
</evidence>
<dbReference type="PROSITE" id="PS51892">
    <property type="entry name" value="SUBTILASE"/>
    <property type="match status" value="1"/>
</dbReference>
<evidence type="ECO:0000313" key="16">
    <source>
        <dbReference type="Proteomes" id="UP000036168"/>
    </source>
</evidence>
<keyword evidence="6 9" id="KW-0378">Hydrolase</keyword>
<dbReference type="InterPro" id="IPR037045">
    <property type="entry name" value="S8pro/Inhibitor_I9_sf"/>
</dbReference>
<feature type="active site" description="Charge relay system" evidence="8 9">
    <location>
        <position position="233"/>
    </location>
</feature>
<protein>
    <submittedName>
        <fullName evidence="14">Peptidase S8</fullName>
    </submittedName>
    <submittedName>
        <fullName evidence="15">S8 family serine peptidase</fullName>
    </submittedName>
</protein>
<dbReference type="Proteomes" id="UP001341297">
    <property type="component" value="Unassembled WGS sequence"/>
</dbReference>
<dbReference type="PROSITE" id="PS00138">
    <property type="entry name" value="SUBTILASE_SER"/>
    <property type="match status" value="1"/>
</dbReference>
<dbReference type="InterPro" id="IPR015500">
    <property type="entry name" value="Peptidase_S8_subtilisin-rel"/>
</dbReference>
<dbReference type="InterPro" id="IPR023827">
    <property type="entry name" value="Peptidase_S8_Asp-AS"/>
</dbReference>
<dbReference type="InterPro" id="IPR010259">
    <property type="entry name" value="S8pro/Inhibitor_I9"/>
</dbReference>
<dbReference type="InterPro" id="IPR050131">
    <property type="entry name" value="Peptidase_S8_subtilisin-like"/>
</dbReference>
<sequence>MKKGVIRYSIFAFILFFTLSAFLTGVQAKTASVKASPELEKAEIFGDIDVTSDKQTTVIVELKEKSLAEAKAEGEKQTRASLKTARSKAKNKAFKTIKKAKIKREYDRVFSGFSMKLPASEIPKLLSVKEVKAVYPNVTYKPDNIKSKNVTLAADEIYPQMDKSAPFIGADQAWKSGYTGKGIKVAVIDTGVDYTHPDLRKNFGPYKGYDFVDNDYDPQETPAGDPRGEATDHGTHVAGTIAANGQIKGVAPEATLLAYRVLGPGGSGTTENVIAGIEKAVADGAKVMNLSLGNSLNSPDYATSIALDWAMSEGVTAVTSNGNSGPDNWTVGSPGTSREAISVGASQLPYNEYAVKFSSYSTAKLMGYDEEKDVQALNNNEVELVDAGLGQADDFSGKELKGKVAVIQRGAIPFVDKAENAKKAGAIGAVVYNNAAGEIEANVIGMAVPTIKLSKEEGESLVQQIKAGKRSAVFSFTLAKELGETIASFSSRGPVMDTWMIKPDVAAPGVNIVSTVPTHDPQHPHGYASMQGTSMASPHVAGTAAILKQAKPDWTPEQIKAVLMNTAAKLTDENGKLYPHNTQGAGSIRIMDALKASSIVTPGSHSYGTFMKDKGKQTKKQTITIENLSSYRKAYQLDYSFKGQGISVKGTKQVTIPAHKTEKAVAKVTVNSAKTKAGTYEGTVTVREGGQKVAEIPTLFIVKEPDYPRVTSVTVEPGAKQGTYTVEAYLPGGAEELAFLIYDQNLEFIGQAGVYKNQGKGYQSYGWNGKINNSASLEPGEYYMLAYAVSKGKSSYVLTEEPFIVE</sequence>
<evidence type="ECO:0000259" key="11">
    <source>
        <dbReference type="Pfam" id="PF00082"/>
    </source>
</evidence>
<organism evidence="14 16">
    <name type="scientific">Bacillus glycinifermentans</name>
    <dbReference type="NCBI Taxonomy" id="1664069"/>
    <lineage>
        <taxon>Bacteria</taxon>
        <taxon>Bacillati</taxon>
        <taxon>Bacillota</taxon>
        <taxon>Bacilli</taxon>
        <taxon>Bacillales</taxon>
        <taxon>Bacillaceae</taxon>
        <taxon>Bacillus</taxon>
    </lineage>
</organism>
<feature type="domain" description="Inhibitor I9" evidence="13">
    <location>
        <begin position="57"/>
        <end position="141"/>
    </location>
</feature>
<dbReference type="PRINTS" id="PR00723">
    <property type="entry name" value="SUBTILISIN"/>
</dbReference>